<dbReference type="OrthoDB" id="791960at2"/>
<name>A0A495MDG4_9FLAO</name>
<reference evidence="1 2" key="1">
    <citation type="submission" date="2018-10" db="EMBL/GenBank/DDBJ databases">
        <title>Genomic Encyclopedia of Archaeal and Bacterial Type Strains, Phase II (KMG-II): from individual species to whole genera.</title>
        <authorList>
            <person name="Goeker M."/>
        </authorList>
    </citation>
    <scope>NUCLEOTIDE SEQUENCE [LARGE SCALE GENOMIC DNA]</scope>
    <source>
        <strain evidence="1 2">DSM 29537</strain>
    </source>
</reference>
<gene>
    <name evidence="1" type="ORF">CLV94_2036</name>
</gene>
<organism evidence="1 2">
    <name type="scientific">Flavobacterium endophyticum</name>
    <dbReference type="NCBI Taxonomy" id="1540163"/>
    <lineage>
        <taxon>Bacteria</taxon>
        <taxon>Pseudomonadati</taxon>
        <taxon>Bacteroidota</taxon>
        <taxon>Flavobacteriia</taxon>
        <taxon>Flavobacteriales</taxon>
        <taxon>Flavobacteriaceae</taxon>
        <taxon>Flavobacterium</taxon>
    </lineage>
</organism>
<protein>
    <recommendedName>
        <fullName evidence="3">VWFA domain-containing protein</fullName>
    </recommendedName>
</protein>
<comment type="caution">
    <text evidence="1">The sequence shown here is derived from an EMBL/GenBank/DDBJ whole genome shotgun (WGS) entry which is preliminary data.</text>
</comment>
<dbReference type="RefSeq" id="WP_121376358.1">
    <property type="nucleotide sequence ID" value="NZ_RBLC01000002.1"/>
</dbReference>
<dbReference type="Proteomes" id="UP000277579">
    <property type="component" value="Unassembled WGS sequence"/>
</dbReference>
<evidence type="ECO:0008006" key="3">
    <source>
        <dbReference type="Google" id="ProtNLM"/>
    </source>
</evidence>
<evidence type="ECO:0000313" key="1">
    <source>
        <dbReference type="EMBL" id="RKS23132.1"/>
    </source>
</evidence>
<proteinExistence type="predicted"/>
<sequence>MKKIIKIILLILLIVSCNPESQSKQLIYKNIVIISDMSSRLDNKPSKDIDEIHKLIQYFKTECVKPGEKVGDKSSISFSLFSEKVLASIDVDKIKNLGEKQRFINSTGEYKSKGLLQEIDNFENMVKKTYANTRNQGLDLISILIDKIENQQITKEDTYLTDGIDTTFIKYENHIYIFTDGYLEYKNKERNSQFYFGSSEIDKIRQFCKVNKVDVAKALETNNSLCLPPTKNKKNQHIFLHVLETHERDKNEKSQSYKHTMALRDNEILRAVWQKWALESGFKEFEWKKY</sequence>
<evidence type="ECO:0000313" key="2">
    <source>
        <dbReference type="Proteomes" id="UP000277579"/>
    </source>
</evidence>
<accession>A0A495MDG4</accession>
<keyword evidence="2" id="KW-1185">Reference proteome</keyword>
<dbReference type="AlphaFoldDB" id="A0A495MDG4"/>
<dbReference type="PROSITE" id="PS51257">
    <property type="entry name" value="PROKAR_LIPOPROTEIN"/>
    <property type="match status" value="1"/>
</dbReference>
<dbReference type="EMBL" id="RBLC01000002">
    <property type="protein sequence ID" value="RKS23132.1"/>
    <property type="molecule type" value="Genomic_DNA"/>
</dbReference>